<organism evidence="11 13">
    <name type="scientific">Cucumis melo var. makuwa</name>
    <name type="common">Oriental melon</name>
    <dbReference type="NCBI Taxonomy" id="1194695"/>
    <lineage>
        <taxon>Eukaryota</taxon>
        <taxon>Viridiplantae</taxon>
        <taxon>Streptophyta</taxon>
        <taxon>Embryophyta</taxon>
        <taxon>Tracheophyta</taxon>
        <taxon>Spermatophyta</taxon>
        <taxon>Magnoliopsida</taxon>
        <taxon>eudicotyledons</taxon>
        <taxon>Gunneridae</taxon>
        <taxon>Pentapetalae</taxon>
        <taxon>rosids</taxon>
        <taxon>fabids</taxon>
        <taxon>Cucurbitales</taxon>
        <taxon>Cucurbitaceae</taxon>
        <taxon>Benincaseae</taxon>
        <taxon>Cucumis</taxon>
    </lineage>
</organism>
<keyword evidence="5" id="KW-0863">Zinc-finger</keyword>
<evidence type="ECO:0000256" key="6">
    <source>
        <dbReference type="SAM" id="Coils"/>
    </source>
</evidence>
<feature type="compositionally biased region" description="Basic residues" evidence="7">
    <location>
        <begin position="772"/>
        <end position="788"/>
    </location>
</feature>
<dbReference type="Proteomes" id="UP000321393">
    <property type="component" value="Unassembled WGS sequence"/>
</dbReference>
<dbReference type="EMBL" id="SSTE01007195">
    <property type="protein sequence ID" value="KAA0057417.1"/>
    <property type="molecule type" value="Genomic_DNA"/>
</dbReference>
<dbReference type="InterPro" id="IPR036875">
    <property type="entry name" value="Znf_CCHC_sf"/>
</dbReference>
<dbReference type="Pfam" id="PF00098">
    <property type="entry name" value="zf-CCHC"/>
    <property type="match status" value="1"/>
</dbReference>
<dbReference type="InterPro" id="IPR018061">
    <property type="entry name" value="Retropepsins"/>
</dbReference>
<dbReference type="Pfam" id="PF00077">
    <property type="entry name" value="RVP"/>
    <property type="match status" value="1"/>
</dbReference>
<accession>A0A5A7URX9</accession>
<dbReference type="CDD" id="cd01647">
    <property type="entry name" value="RT_LTR"/>
    <property type="match status" value="1"/>
</dbReference>
<dbReference type="InterPro" id="IPR051320">
    <property type="entry name" value="Viral_Replic_Matur_Polypro"/>
</dbReference>
<comment type="caution">
    <text evidence="11">The sequence shown here is derived from an EMBL/GenBank/DDBJ whole genome shotgun (WGS) entry which is preliminary data.</text>
</comment>
<dbReference type="Pfam" id="PF00078">
    <property type="entry name" value="RVT_1"/>
    <property type="match status" value="1"/>
</dbReference>
<dbReference type="Pfam" id="PF24925">
    <property type="entry name" value="DUF7746"/>
    <property type="match status" value="1"/>
</dbReference>
<dbReference type="SMART" id="SM00343">
    <property type="entry name" value="ZnF_C2HC"/>
    <property type="match status" value="1"/>
</dbReference>
<dbReference type="Gene3D" id="3.10.10.10">
    <property type="entry name" value="HIV Type 1 Reverse Transcriptase, subunit A, domain 1"/>
    <property type="match status" value="1"/>
</dbReference>
<feature type="region of interest" description="Disordered" evidence="7">
    <location>
        <begin position="254"/>
        <end position="274"/>
    </location>
</feature>
<keyword evidence="4" id="KW-0238">DNA-binding</keyword>
<dbReference type="OrthoDB" id="1914518at2759"/>
<feature type="compositionally biased region" description="Basic residues" evidence="7">
    <location>
        <begin position="796"/>
        <end position="811"/>
    </location>
</feature>
<dbReference type="Gene3D" id="4.10.60.10">
    <property type="entry name" value="Zinc finger, CCHC-type"/>
    <property type="match status" value="1"/>
</dbReference>
<evidence type="ECO:0000313" key="13">
    <source>
        <dbReference type="Proteomes" id="UP000321393"/>
    </source>
</evidence>
<dbReference type="Pfam" id="PF01107">
    <property type="entry name" value="MP"/>
    <property type="match status" value="1"/>
</dbReference>
<evidence type="ECO:0000259" key="9">
    <source>
        <dbReference type="PROSITE" id="PS50175"/>
    </source>
</evidence>
<evidence type="ECO:0000256" key="5">
    <source>
        <dbReference type="PROSITE-ProRule" id="PRU00047"/>
    </source>
</evidence>
<name>A0A5A7URX9_CUCMM</name>
<evidence type="ECO:0000256" key="7">
    <source>
        <dbReference type="SAM" id="MobiDB-lite"/>
    </source>
</evidence>
<keyword evidence="2" id="KW-0064">Aspartyl protease</keyword>
<dbReference type="Gene3D" id="3.30.70.270">
    <property type="match status" value="2"/>
</dbReference>
<dbReference type="GO" id="GO:0008270">
    <property type="term" value="F:zinc ion binding"/>
    <property type="evidence" value="ECO:0007669"/>
    <property type="project" value="UniProtKB-KW"/>
</dbReference>
<feature type="region of interest" description="Disordered" evidence="7">
    <location>
        <begin position="768"/>
        <end position="811"/>
    </location>
</feature>
<dbReference type="GO" id="GO:0006508">
    <property type="term" value="P:proteolysis"/>
    <property type="evidence" value="ECO:0007669"/>
    <property type="project" value="UniProtKB-KW"/>
</dbReference>
<dbReference type="SUPFAM" id="SSF56672">
    <property type="entry name" value="DNA/RNA polymerases"/>
    <property type="match status" value="1"/>
</dbReference>
<evidence type="ECO:0000313" key="12">
    <source>
        <dbReference type="EMBL" id="TYK30116.1"/>
    </source>
</evidence>
<keyword evidence="6" id="KW-0175">Coiled coil</keyword>
<dbReference type="InterPro" id="IPR001878">
    <property type="entry name" value="Znf_CCHC"/>
</dbReference>
<evidence type="ECO:0000256" key="2">
    <source>
        <dbReference type="ARBA" id="ARBA00022750"/>
    </source>
</evidence>
<gene>
    <name evidence="12" type="ORF">E5676_scaffold216G00980</name>
    <name evidence="11" type="ORF">E6C27_scaffold280G002930</name>
</gene>
<keyword evidence="1" id="KW-0645">Protease</keyword>
<dbReference type="Pfam" id="PF17919">
    <property type="entry name" value="RT_RNaseH_2"/>
    <property type="match status" value="1"/>
</dbReference>
<dbReference type="PROSITE" id="PS50158">
    <property type="entry name" value="ZF_CCHC"/>
    <property type="match status" value="1"/>
</dbReference>
<keyword evidence="5" id="KW-0479">Metal-binding</keyword>
<dbReference type="PROSITE" id="PS50175">
    <property type="entry name" value="ASP_PROT_RETROV"/>
    <property type="match status" value="1"/>
</dbReference>
<evidence type="ECO:0000259" key="10">
    <source>
        <dbReference type="PROSITE" id="PS50878"/>
    </source>
</evidence>
<keyword evidence="3" id="KW-0378">Hydrolase</keyword>
<protein>
    <submittedName>
        <fullName evidence="11">Enzymatic polyprotein</fullName>
    </submittedName>
</protein>
<evidence type="ECO:0000256" key="4">
    <source>
        <dbReference type="ARBA" id="ARBA00023125"/>
    </source>
</evidence>
<dbReference type="CDD" id="cd09274">
    <property type="entry name" value="RNase_HI_RT_Ty3"/>
    <property type="match status" value="1"/>
</dbReference>
<dbReference type="Proteomes" id="UP000321947">
    <property type="component" value="Unassembled WGS sequence"/>
</dbReference>
<evidence type="ECO:0000259" key="8">
    <source>
        <dbReference type="PROSITE" id="PS50158"/>
    </source>
</evidence>
<dbReference type="InterPro" id="IPR043502">
    <property type="entry name" value="DNA/RNA_pol_sf"/>
</dbReference>
<feature type="coiled-coil region" evidence="6">
    <location>
        <begin position="1151"/>
        <end position="1185"/>
    </location>
</feature>
<dbReference type="GO" id="GO:0003677">
    <property type="term" value="F:DNA binding"/>
    <property type="evidence" value="ECO:0007669"/>
    <property type="project" value="UniProtKB-KW"/>
</dbReference>
<proteinExistence type="predicted"/>
<dbReference type="EMBL" id="SSTD01000775">
    <property type="protein sequence ID" value="TYK30116.1"/>
    <property type="molecule type" value="Genomic_DNA"/>
</dbReference>
<dbReference type="PROSITE" id="PS50878">
    <property type="entry name" value="RT_POL"/>
    <property type="match status" value="1"/>
</dbReference>
<feature type="domain" description="CCHC-type" evidence="8">
    <location>
        <begin position="819"/>
        <end position="833"/>
    </location>
</feature>
<dbReference type="InterPro" id="IPR000477">
    <property type="entry name" value="RT_dom"/>
</dbReference>
<feature type="domain" description="Reverse transcriptase" evidence="10">
    <location>
        <begin position="1225"/>
        <end position="1410"/>
    </location>
</feature>
<dbReference type="PANTHER" id="PTHR33064:SF37">
    <property type="entry name" value="RIBONUCLEASE H"/>
    <property type="match status" value="1"/>
</dbReference>
<evidence type="ECO:0000313" key="14">
    <source>
        <dbReference type="Proteomes" id="UP000321947"/>
    </source>
</evidence>
<reference evidence="13 14" key="1">
    <citation type="submission" date="2019-08" db="EMBL/GenBank/DDBJ databases">
        <title>Draft genome sequences of two oriental melons (Cucumis melo L. var makuwa).</title>
        <authorList>
            <person name="Kwon S.-Y."/>
        </authorList>
    </citation>
    <scope>NUCLEOTIDE SEQUENCE [LARGE SCALE GENOMIC DNA]</scope>
    <source>
        <strain evidence="14">cv. Chang Bougi</strain>
        <strain evidence="13">cv. SW 3</strain>
        <tissue evidence="11">Leaf</tissue>
    </source>
</reference>
<dbReference type="InterPro" id="IPR028919">
    <property type="entry name" value="Viral_movement"/>
</dbReference>
<dbReference type="InterPro" id="IPR056648">
    <property type="entry name" value="DUF7746"/>
</dbReference>
<feature type="domain" description="Peptidase A2" evidence="9">
    <location>
        <begin position="1074"/>
        <end position="1109"/>
    </location>
</feature>
<dbReference type="InterPro" id="IPR001995">
    <property type="entry name" value="Peptidase_A2_cat"/>
</dbReference>
<dbReference type="InterPro" id="IPR043128">
    <property type="entry name" value="Rev_trsase/Diguanyl_cyclase"/>
</dbReference>
<evidence type="ECO:0000313" key="11">
    <source>
        <dbReference type="EMBL" id="KAA0057417.1"/>
    </source>
</evidence>
<evidence type="ECO:0000256" key="1">
    <source>
        <dbReference type="ARBA" id="ARBA00022670"/>
    </source>
</evidence>
<dbReference type="GO" id="GO:0004190">
    <property type="term" value="F:aspartic-type endopeptidase activity"/>
    <property type="evidence" value="ECO:0007669"/>
    <property type="project" value="UniProtKB-KW"/>
</dbReference>
<dbReference type="SUPFAM" id="SSF57756">
    <property type="entry name" value="Retrovirus zinc finger-like domains"/>
    <property type="match status" value="1"/>
</dbReference>
<keyword evidence="5" id="KW-0862">Zinc</keyword>
<dbReference type="PANTHER" id="PTHR33064">
    <property type="entry name" value="POL PROTEIN"/>
    <property type="match status" value="1"/>
</dbReference>
<sequence>MKDEFTAIKLLPEKTLFKVKEKFKYLHIGCVQVALKPLFREELDVPVYLALRDKRHLRFTPSLLGIVQSNLEQGPVYFNCRPGLTVSLQDKNIMDTISLDVHSQGLELKDASLPFAVSYRIYFKLMHTNLSPKALGISPKGYTMLMEVNVEKSSMTIPRNLKWDELTKNPIWKLQGETTPIKRSSTEASIIEFPDGNVEVQFNTGISYPRISEIMSSRPSTSSIKTETSYRDTLRRSESIRASVDFSHTIPDVHYEKEDESLSPTQSNMERRSEPVHNQINVISDDKERFREHYSVYIDQWIKAPAETRKPFLTMPDFVEGMLKMERAKNEAHVKKLQLTASEKEIASNYPPEEEAYFPHPAIPAIKMVSSPYKIINEDKVQKVGIREIKNIQHQLNFTNKVLSTVSKAVEWIENPGLPLKNKNPEIPQINPNQPIFQPNSFNIGRLKEDASDYLAEINKRLAAISLNKDSKIAMEGQEAKGINMIKKDYLPQTSNSKILPVAQWVDMKNHYPQPSPPDLGWDDLHHEKRTYDGQSLITWNTDGYFEAQMMNTFQEMLLAATAYSTKKSTYETAQILILGFNGNLRSWWHNLLTEQDRQRILTATRTVVKTENSSTPIQVEEPDMVNQLLYTMTKHFIGSTQIHLNLATEALLGLKCHKMSRYKWYKDTFMARLYTLTTCGADIWKQKFVEGLPHYISQKFYQTMTENSVNQQIDWANLTYGDISSTVQMICVNLCTENKHTTKVIKDSDYRKELGTFCKQYGLSQGPKEEKKKKKKYSSKKFFRRSKPKDQESPRRRKHHYNKGKGKKRYSSKTNTICFKCNQKGHYANRCPLQDKINALTIDEKTKQSILYAIRSDDDTSSQTESSSEEDYINILQEEGSSSEEEFYSQSDSSDDEGAIPCTGRCAGKCFGHINVITKDQETLFDLIEQILDEEAKRTYLLKLKQSLEEQVPQKTIQNLIMYWYQDIPNRVKGEAKIPIQVEDLHHEVKILKREVTENKQRLIYLENAFQAFQESQVLKENSETSTNDFKRKIAGKALLIEDSGNINSISKVHNKKWMSKIVFKVKDFQLEALALIDSGADQNVIQEELVPSKYFEKTKESLSGAGGNPLNIQFKLSKVHICKGDGIVSKKFDKEITFEFTHPVTLKYISNIEEEVRQFINRIAKKEKQIEFLQDDIKTCKVAIEIQKPLVQSKIQNFQKQLEKEVCSNLPNGFWDRKKHMVTLPYEDEFKEAQIPTKARPIQMNKDLAEKERGVPRLVINYKPLNKVLKWIRYPISNRQDLLKRITLAKVFSKFDMKSGFWQIQIHPVDCYKTAFNVPFEQFQWNVMPFGLKNAPPEFQKIMNDIFNQYQEFTIVYIDDVLVFSNTVDQHFKHLRVFLNVIKSNGLVVSQPKIKLFQTKIRFLGYEINQGIIKPIQRSLEFVDKFPDVIQDKTQLQRFLGCVNYIGDFIRDLRSICLPLYDRLKKNPKPWTDEHTRAVKSIKSLAKSIPCLSLVDEQAKLIIDTDASDIGFGGILKQELNGKISIVRYHSGIWNSAQKNYSTVKKEVLAIVLSVQKFQGDLINKEFLVRTDSKASKFIFEKDVKNLISKQIFARWQAILSCFDFQIEPIKGSENSLADYLSKEHLLKTTSSALNPQSNGTASWPATAIEPAATAVKQSKQ</sequence>
<dbReference type="InterPro" id="IPR041577">
    <property type="entry name" value="RT_RNaseH_2"/>
</dbReference>
<evidence type="ECO:0000256" key="3">
    <source>
        <dbReference type="ARBA" id="ARBA00022801"/>
    </source>
</evidence>